<dbReference type="InterPro" id="IPR016186">
    <property type="entry name" value="C-type_lectin-like/link_sf"/>
</dbReference>
<dbReference type="AlphaFoldDB" id="A0A914EJB3"/>
<name>A0A914EJB3_9BILA</name>
<protein>
    <submittedName>
        <fullName evidence="3">C-type lectin domain-containing protein</fullName>
    </submittedName>
</protein>
<dbReference type="Proteomes" id="UP000887540">
    <property type="component" value="Unplaced"/>
</dbReference>
<dbReference type="InterPro" id="IPR001304">
    <property type="entry name" value="C-type_lectin-like"/>
</dbReference>
<dbReference type="InterPro" id="IPR016187">
    <property type="entry name" value="CTDL_fold"/>
</dbReference>
<dbReference type="SUPFAM" id="SSF56436">
    <property type="entry name" value="C-type lectin-like"/>
    <property type="match status" value="2"/>
</dbReference>
<proteinExistence type="predicted"/>
<dbReference type="InterPro" id="IPR050111">
    <property type="entry name" value="C-type_lectin/snaclec_domain"/>
</dbReference>
<accession>A0A914EJB3</accession>
<keyword evidence="2" id="KW-1185">Reference proteome</keyword>
<dbReference type="SMART" id="SM00034">
    <property type="entry name" value="CLECT"/>
    <property type="match status" value="1"/>
</dbReference>
<organism evidence="2 3">
    <name type="scientific">Acrobeloides nanus</name>
    <dbReference type="NCBI Taxonomy" id="290746"/>
    <lineage>
        <taxon>Eukaryota</taxon>
        <taxon>Metazoa</taxon>
        <taxon>Ecdysozoa</taxon>
        <taxon>Nematoda</taxon>
        <taxon>Chromadorea</taxon>
        <taxon>Rhabditida</taxon>
        <taxon>Tylenchina</taxon>
        <taxon>Cephalobomorpha</taxon>
        <taxon>Cephaloboidea</taxon>
        <taxon>Cephalobidae</taxon>
        <taxon>Acrobeloides</taxon>
    </lineage>
</organism>
<dbReference type="PROSITE" id="PS50041">
    <property type="entry name" value="C_TYPE_LECTIN_2"/>
    <property type="match status" value="1"/>
</dbReference>
<reference evidence="3" key="1">
    <citation type="submission" date="2022-11" db="UniProtKB">
        <authorList>
            <consortium name="WormBaseParasite"/>
        </authorList>
    </citation>
    <scope>IDENTIFICATION</scope>
</reference>
<dbReference type="WBParaSite" id="ACRNAN_scaffold8141.g13595.t1">
    <property type="protein sequence ID" value="ACRNAN_scaffold8141.g13595.t1"/>
    <property type="gene ID" value="ACRNAN_scaffold8141.g13595"/>
</dbReference>
<evidence type="ECO:0000259" key="1">
    <source>
        <dbReference type="PROSITE" id="PS50041"/>
    </source>
</evidence>
<feature type="domain" description="C-type lectin" evidence="1">
    <location>
        <begin position="60"/>
        <end position="171"/>
    </location>
</feature>
<evidence type="ECO:0000313" key="3">
    <source>
        <dbReference type="WBParaSite" id="ACRNAN_scaffold8141.g13595.t1"/>
    </source>
</evidence>
<evidence type="ECO:0000313" key="2">
    <source>
        <dbReference type="Proteomes" id="UP000887540"/>
    </source>
</evidence>
<dbReference type="Pfam" id="PF00059">
    <property type="entry name" value="Lectin_C"/>
    <property type="match status" value="1"/>
</dbReference>
<sequence>MSINPSSGTWYSQSCSDSFPYICKINSTASISTCTTPSSIPASTLKPSNPCTEDYTYFNVTNKCYKLYKQALSFDSAEAERFEYNVSKILHFLVFGYGSPFWIGMHYEDSAWRWTDSTSVDYMHWGRTTPAGGLLSCVFIDMGYVDSTGFDWFGYWDNYYPCSQQWWAICKKDPL</sequence>
<dbReference type="CDD" id="cd00037">
    <property type="entry name" value="CLECT"/>
    <property type="match status" value="1"/>
</dbReference>
<dbReference type="Gene3D" id="3.10.100.10">
    <property type="entry name" value="Mannose-Binding Protein A, subunit A"/>
    <property type="match status" value="1"/>
</dbReference>
<dbReference type="PANTHER" id="PTHR22803">
    <property type="entry name" value="MANNOSE, PHOSPHOLIPASE, LECTIN RECEPTOR RELATED"/>
    <property type="match status" value="1"/>
</dbReference>